<evidence type="ECO:0000313" key="19">
    <source>
        <dbReference type="EMBL" id="VFJ93460.1"/>
    </source>
</evidence>
<dbReference type="GO" id="GO:0051989">
    <property type="term" value="F:coproporphyrinogen dehydrogenase activity"/>
    <property type="evidence" value="ECO:0007669"/>
    <property type="project" value="UniProtKB-EC"/>
</dbReference>
<dbReference type="EMBL" id="CAADFG010000045">
    <property type="protein sequence ID" value="VFJ92552.1"/>
    <property type="molecule type" value="Genomic_DNA"/>
</dbReference>
<evidence type="ECO:0000259" key="17">
    <source>
        <dbReference type="PROSITE" id="PS51918"/>
    </source>
</evidence>
<keyword evidence="5 14" id="KW-0004">4Fe-4S</keyword>
<evidence type="ECO:0000256" key="11">
    <source>
        <dbReference type="ARBA" id="ARBA00023014"/>
    </source>
</evidence>
<evidence type="ECO:0000256" key="16">
    <source>
        <dbReference type="PIRSR" id="PIRSR000167-2"/>
    </source>
</evidence>
<comment type="cofactor">
    <cofactor evidence="14 16">
        <name>[4Fe-4S] cluster</name>
        <dbReference type="ChEBI" id="CHEBI:49883"/>
    </cofactor>
    <text evidence="14 16">Binds 1 [4Fe-4S] cluster. The cluster is coordinated with 3 cysteines and an exchangeable S-adenosyl-L-methionine.</text>
</comment>
<name>A0A450ULV4_9GAMM</name>
<dbReference type="UniPathway" id="UPA00251">
    <property type="reaction ID" value="UER00323"/>
</dbReference>
<dbReference type="EC" id="1.3.98.3" evidence="14"/>
<keyword evidence="7 14" id="KW-0949">S-adenosyl-L-methionine</keyword>
<dbReference type="PROSITE" id="PS51918">
    <property type="entry name" value="RADICAL_SAM"/>
    <property type="match status" value="1"/>
</dbReference>
<protein>
    <recommendedName>
        <fullName evidence="14">Coproporphyrinogen-III oxidase</fullName>
        <ecNumber evidence="14">1.3.98.3</ecNumber>
    </recommendedName>
</protein>
<comment type="subunit">
    <text evidence="4">Monomer.</text>
</comment>
<evidence type="ECO:0000256" key="9">
    <source>
        <dbReference type="ARBA" id="ARBA00023002"/>
    </source>
</evidence>
<dbReference type="GO" id="GO:0051539">
    <property type="term" value="F:4 iron, 4 sulfur cluster binding"/>
    <property type="evidence" value="ECO:0007669"/>
    <property type="project" value="UniProtKB-KW"/>
</dbReference>
<dbReference type="GO" id="GO:0005737">
    <property type="term" value="C:cytoplasm"/>
    <property type="evidence" value="ECO:0007669"/>
    <property type="project" value="UniProtKB-SubCell"/>
</dbReference>
<dbReference type="InterPro" id="IPR004558">
    <property type="entry name" value="Coprogen_oxidase_HemN"/>
</dbReference>
<feature type="binding site" evidence="16">
    <location>
        <position position="68"/>
    </location>
    <ligand>
        <name>[4Fe-4S] cluster</name>
        <dbReference type="ChEBI" id="CHEBI:49883"/>
        <note>4Fe-4S-S-AdoMet</note>
    </ligand>
</feature>
<gene>
    <name evidence="18" type="ORF">BECKH772A_GA0070896_100454</name>
    <name evidence="19" type="ORF">BECKH772B_GA0070898_100455</name>
    <name evidence="20" type="ORF">BECKH772C_GA0070978_100425</name>
</gene>
<dbReference type="AlphaFoldDB" id="A0A450ULV4"/>
<dbReference type="GO" id="GO:0046872">
    <property type="term" value="F:metal ion binding"/>
    <property type="evidence" value="ECO:0007669"/>
    <property type="project" value="UniProtKB-KW"/>
</dbReference>
<dbReference type="GO" id="GO:0006782">
    <property type="term" value="P:protoporphyrinogen IX biosynthetic process"/>
    <property type="evidence" value="ECO:0007669"/>
    <property type="project" value="UniProtKB-UniPathway"/>
</dbReference>
<dbReference type="Gene3D" id="1.10.10.920">
    <property type="match status" value="1"/>
</dbReference>
<comment type="similarity">
    <text evidence="3 14">Belongs to the anaerobic coproporphyrinogen-III oxidase family.</text>
</comment>
<evidence type="ECO:0000256" key="12">
    <source>
        <dbReference type="ARBA" id="ARBA00023244"/>
    </source>
</evidence>
<organism evidence="19">
    <name type="scientific">Candidatus Kentrum eta</name>
    <dbReference type="NCBI Taxonomy" id="2126337"/>
    <lineage>
        <taxon>Bacteria</taxon>
        <taxon>Pseudomonadati</taxon>
        <taxon>Pseudomonadota</taxon>
        <taxon>Gammaproteobacteria</taxon>
        <taxon>Candidatus Kentrum</taxon>
    </lineage>
</organism>
<dbReference type="GO" id="GO:0004109">
    <property type="term" value="F:coproporphyrinogen oxidase activity"/>
    <property type="evidence" value="ECO:0007669"/>
    <property type="project" value="InterPro"/>
</dbReference>
<proteinExistence type="inferred from homology"/>
<keyword evidence="11 14" id="KW-0411">Iron-sulfur</keyword>
<dbReference type="InterPro" id="IPR034505">
    <property type="entry name" value="Coproporphyrinogen-III_oxidase"/>
</dbReference>
<dbReference type="EMBL" id="CAADFI010000045">
    <property type="protein sequence ID" value="VFJ93460.1"/>
    <property type="molecule type" value="Genomic_DNA"/>
</dbReference>
<feature type="binding site" evidence="15">
    <location>
        <begin position="113"/>
        <end position="114"/>
    </location>
    <ligand>
        <name>S-adenosyl-L-methionine</name>
        <dbReference type="ChEBI" id="CHEBI:59789"/>
        <label>2</label>
    </ligand>
</feature>
<accession>A0A450ULV4</accession>
<keyword evidence="8 14" id="KW-0479">Metal-binding</keyword>
<evidence type="ECO:0000313" key="18">
    <source>
        <dbReference type="EMBL" id="VFJ92552.1"/>
    </source>
</evidence>
<evidence type="ECO:0000256" key="6">
    <source>
        <dbReference type="ARBA" id="ARBA00022490"/>
    </source>
</evidence>
<feature type="binding site" evidence="15">
    <location>
        <begin position="67"/>
        <end position="69"/>
    </location>
    <ligand>
        <name>S-adenosyl-L-methionine</name>
        <dbReference type="ChEBI" id="CHEBI:59789"/>
        <label>2</label>
    </ligand>
</feature>
<evidence type="ECO:0000256" key="7">
    <source>
        <dbReference type="ARBA" id="ARBA00022691"/>
    </source>
</evidence>
<comment type="pathway">
    <text evidence="2 14">Porphyrin-containing compound metabolism; protoporphyrin-IX biosynthesis; protoporphyrinogen-IX from coproporphyrinogen-III (AdoMet route): step 1/1.</text>
</comment>
<dbReference type="SUPFAM" id="SSF102114">
    <property type="entry name" value="Radical SAM enzymes"/>
    <property type="match status" value="2"/>
</dbReference>
<feature type="binding site" evidence="16">
    <location>
        <position position="61"/>
    </location>
    <ligand>
        <name>[4Fe-4S] cluster</name>
        <dbReference type="ChEBI" id="CHEBI:49883"/>
        <note>4Fe-4S-S-AdoMet</note>
    </ligand>
</feature>
<dbReference type="PANTHER" id="PTHR13932">
    <property type="entry name" value="COPROPORPHYRINIGEN III OXIDASE"/>
    <property type="match status" value="1"/>
</dbReference>
<dbReference type="Pfam" id="PF04055">
    <property type="entry name" value="Radical_SAM"/>
    <property type="match status" value="1"/>
</dbReference>
<dbReference type="SFLD" id="SFLDS00029">
    <property type="entry name" value="Radical_SAM"/>
    <property type="match status" value="1"/>
</dbReference>
<feature type="binding site" evidence="15">
    <location>
        <position position="209"/>
    </location>
    <ligand>
        <name>S-adenosyl-L-methionine</name>
        <dbReference type="ChEBI" id="CHEBI:59789"/>
        <label>2</label>
    </ligand>
</feature>
<keyword evidence="10 14" id="KW-0408">Iron</keyword>
<feature type="binding site" evidence="15">
    <location>
        <position position="55"/>
    </location>
    <ligand>
        <name>S-adenosyl-L-methionine</name>
        <dbReference type="ChEBI" id="CHEBI:59789"/>
        <label>1</label>
    </ligand>
</feature>
<dbReference type="PANTHER" id="PTHR13932:SF6">
    <property type="entry name" value="OXYGEN-INDEPENDENT COPROPORPHYRINOGEN III OXIDASE"/>
    <property type="match status" value="1"/>
</dbReference>
<feature type="binding site" evidence="16">
    <location>
        <position position="65"/>
    </location>
    <ligand>
        <name>[4Fe-4S] cluster</name>
        <dbReference type="ChEBI" id="CHEBI:49883"/>
        <note>4Fe-4S-S-AdoMet</note>
    </ligand>
</feature>
<dbReference type="PIRSF" id="PIRSF000167">
    <property type="entry name" value="HemN"/>
    <property type="match status" value="1"/>
</dbReference>
<comment type="catalytic activity">
    <reaction evidence="13 14">
        <text>coproporphyrinogen III + 2 S-adenosyl-L-methionine = protoporphyrinogen IX + 2 5'-deoxyadenosine + 2 L-methionine + 2 CO2</text>
        <dbReference type="Rhea" id="RHEA:15425"/>
        <dbReference type="ChEBI" id="CHEBI:16526"/>
        <dbReference type="ChEBI" id="CHEBI:17319"/>
        <dbReference type="ChEBI" id="CHEBI:57307"/>
        <dbReference type="ChEBI" id="CHEBI:57309"/>
        <dbReference type="ChEBI" id="CHEBI:57844"/>
        <dbReference type="ChEBI" id="CHEBI:59789"/>
        <dbReference type="EC" id="1.3.98.3"/>
    </reaction>
</comment>
<evidence type="ECO:0000256" key="4">
    <source>
        <dbReference type="ARBA" id="ARBA00011245"/>
    </source>
</evidence>
<evidence type="ECO:0000256" key="1">
    <source>
        <dbReference type="ARBA" id="ARBA00004496"/>
    </source>
</evidence>
<feature type="binding site" evidence="15">
    <location>
        <position position="243"/>
    </location>
    <ligand>
        <name>S-adenosyl-L-methionine</name>
        <dbReference type="ChEBI" id="CHEBI:59789"/>
        <label>2</label>
    </ligand>
</feature>
<evidence type="ECO:0000256" key="3">
    <source>
        <dbReference type="ARBA" id="ARBA00005493"/>
    </source>
</evidence>
<feature type="domain" description="Radical SAM core" evidence="17">
    <location>
        <begin position="46"/>
        <end position="284"/>
    </location>
</feature>
<evidence type="ECO:0000313" key="20">
    <source>
        <dbReference type="EMBL" id="VFK00244.1"/>
    </source>
</evidence>
<evidence type="ECO:0000256" key="5">
    <source>
        <dbReference type="ARBA" id="ARBA00022485"/>
    </source>
</evidence>
<keyword evidence="9 14" id="KW-0560">Oxidoreductase</keyword>
<reference evidence="19" key="1">
    <citation type="submission" date="2019-02" db="EMBL/GenBank/DDBJ databases">
        <authorList>
            <person name="Gruber-Vodicka R. H."/>
            <person name="Seah K. B. B."/>
        </authorList>
    </citation>
    <scope>NUCLEOTIDE SEQUENCE</scope>
    <source>
        <strain evidence="20">BECK_SA2B12</strain>
        <strain evidence="18">BECK_SA2B15</strain>
        <strain evidence="19">BECK_SA2B20</strain>
    </source>
</reference>
<dbReference type="InterPro" id="IPR058240">
    <property type="entry name" value="rSAM_sf"/>
</dbReference>
<evidence type="ECO:0000256" key="13">
    <source>
        <dbReference type="ARBA" id="ARBA00048321"/>
    </source>
</evidence>
<feature type="binding site" evidence="15">
    <location>
        <position position="145"/>
    </location>
    <ligand>
        <name>S-adenosyl-L-methionine</name>
        <dbReference type="ChEBI" id="CHEBI:59789"/>
        <label>1</label>
    </ligand>
</feature>
<keyword evidence="12 14" id="KW-0627">Porphyrin biosynthesis</keyword>
<evidence type="ECO:0000256" key="8">
    <source>
        <dbReference type="ARBA" id="ARBA00022723"/>
    </source>
</evidence>
<dbReference type="InterPro" id="IPR007197">
    <property type="entry name" value="rSAM"/>
</dbReference>
<evidence type="ECO:0000256" key="2">
    <source>
        <dbReference type="ARBA" id="ARBA00004785"/>
    </source>
</evidence>
<evidence type="ECO:0000256" key="10">
    <source>
        <dbReference type="ARBA" id="ARBA00023004"/>
    </source>
</evidence>
<comment type="subcellular location">
    <subcellularLocation>
        <location evidence="1 14">Cytoplasm</location>
    </subcellularLocation>
</comment>
<dbReference type="InterPro" id="IPR013785">
    <property type="entry name" value="Aldolase_TIM"/>
</dbReference>
<dbReference type="EMBL" id="CAADFJ010000042">
    <property type="protein sequence ID" value="VFK00244.1"/>
    <property type="molecule type" value="Genomic_DNA"/>
</dbReference>
<dbReference type="SMART" id="SM00729">
    <property type="entry name" value="Elp3"/>
    <property type="match status" value="1"/>
</dbReference>
<feature type="binding site" evidence="15">
    <location>
        <position position="184"/>
    </location>
    <ligand>
        <name>S-adenosyl-L-methionine</name>
        <dbReference type="ChEBI" id="CHEBI:59789"/>
        <label>2</label>
    </ligand>
</feature>
<sequence>MHQRLLEKYNVPGPRYTSYPTVPYWEPETFTLAGWRETLDRAFVENHERDGMGLYVHLPFCETLCTYCGCNKRITKNHDVERPYIDAVLKEWALYRALLGHAPRIRELHLGGGTPTFFSPENLERLVTGLLSGATLTEPHEFALEANPNSATKAHLETLFALGFTRLSLGVEDFDPKVQAVINRIQPFERVAAITHEARALGYASVNFDLVYGLPLQREAGIVDTIERVNTLKPDRIAFYSYAHVPWIKGVGQRKFSEKDLPSGPEKRALYEIGREMLAAAGYREVGMDHFALPQDALYQAALDGRLHRNFMGYTPRPVPNSGAPDAPEGSPDRCVRDLDDGSLLSIGLGVSSISDSWYGFAQNEKVIEDYADRVAQGMLPVLRGHILDGEDLVLRRHILNIMCRFETAWRQPKDQHPTLYEGLERMKEVVDDGLVVMEDEALRVTPAGKPFLRNICMALDARLWRNEPETRIFSQAI</sequence>
<keyword evidence="6 14" id="KW-0963">Cytoplasm</keyword>
<dbReference type="SFLD" id="SFLDG01065">
    <property type="entry name" value="anaerobic_coproporphyrinogen-I"/>
    <property type="match status" value="1"/>
</dbReference>
<evidence type="ECO:0000256" key="14">
    <source>
        <dbReference type="PIRNR" id="PIRNR000167"/>
    </source>
</evidence>
<evidence type="ECO:0000256" key="15">
    <source>
        <dbReference type="PIRSR" id="PIRSR000167-1"/>
    </source>
</evidence>
<dbReference type="InterPro" id="IPR006638">
    <property type="entry name" value="Elp3/MiaA/NifB-like_rSAM"/>
</dbReference>
<feature type="binding site" evidence="15">
    <location>
        <position position="112"/>
    </location>
    <ligand>
        <name>S-adenosyl-L-methionine</name>
        <dbReference type="ChEBI" id="CHEBI:59789"/>
        <label>1</label>
    </ligand>
</feature>
<dbReference type="Gene3D" id="3.20.20.70">
    <property type="entry name" value="Aldolase class I"/>
    <property type="match status" value="1"/>
</dbReference>